<dbReference type="EC" id="4.2.2.29" evidence="7"/>
<sequence length="355" mass="39500">MSMVKRLLIVVAVCFVLAVAAAAAAGLYFKNWLNSSVPAHDGTVFVVERGQSFSHVTAALHQVGLVDEPLLLRLYGRISGLETRLRAGEYEIEPGLTVAGLVDHLASGDVIQHEVMLVEGRTLDESLAQWSDSRLKLTADEPRQTAITSLLQMKAPSSEGLFFSDTYFYEAGATDLDILRRAHERLVDVLEEEWQQRQPNLPYKTPYEALVMASIIERETAVPSERPVIAGVFVRRLQKGMRLQSDPTVIYGMGDNYDGRIRRKDLNTRTPWNTYRINGLPPTPIASVGRDAIHAALNPADGKALYFVARGDGTHVFNNTLAEHNRAVRKYQLNRRSDYRSTPDLPVAASEQDSE</sequence>
<dbReference type="Gene3D" id="3.30.1490.480">
    <property type="entry name" value="Endolytic murein transglycosylase"/>
    <property type="match status" value="1"/>
</dbReference>
<reference evidence="8 9" key="1">
    <citation type="submission" date="2017-03" db="EMBL/GenBank/DDBJ databases">
        <authorList>
            <person name="Afonso C.L."/>
            <person name="Miller P.J."/>
            <person name="Scott M.A."/>
            <person name="Spackman E."/>
            <person name="Goraichik I."/>
            <person name="Dimitrov K.M."/>
            <person name="Suarez D.L."/>
            <person name="Swayne D.E."/>
        </authorList>
    </citation>
    <scope>NUCLEOTIDE SEQUENCE [LARGE SCALE GENOMIC DNA]</scope>
    <source>
        <strain evidence="8">SB41UT1</strain>
    </source>
</reference>
<dbReference type="GO" id="GO:0008932">
    <property type="term" value="F:lytic endotransglycosylase activity"/>
    <property type="evidence" value="ECO:0007669"/>
    <property type="project" value="UniProtKB-UniRule"/>
</dbReference>
<evidence type="ECO:0000256" key="3">
    <source>
        <dbReference type="ARBA" id="ARBA00022989"/>
    </source>
</evidence>
<dbReference type="InterPro" id="IPR003770">
    <property type="entry name" value="MLTG-like"/>
</dbReference>
<evidence type="ECO:0000256" key="2">
    <source>
        <dbReference type="ARBA" id="ARBA00022692"/>
    </source>
</evidence>
<proteinExistence type="inferred from homology"/>
<evidence type="ECO:0000256" key="5">
    <source>
        <dbReference type="ARBA" id="ARBA00023239"/>
    </source>
</evidence>
<dbReference type="Gene3D" id="3.30.160.60">
    <property type="entry name" value="Classic Zinc Finger"/>
    <property type="match status" value="1"/>
</dbReference>
<keyword evidence="5 7" id="KW-0456">Lyase</keyword>
<keyword evidence="3 7" id="KW-1133">Transmembrane helix</keyword>
<keyword evidence="9" id="KW-1185">Reference proteome</keyword>
<keyword evidence="6 7" id="KW-0961">Cell wall biogenesis/degradation</keyword>
<dbReference type="Proteomes" id="UP000196573">
    <property type="component" value="Unassembled WGS sequence"/>
</dbReference>
<dbReference type="PANTHER" id="PTHR30518">
    <property type="entry name" value="ENDOLYTIC MUREIN TRANSGLYCOSYLASE"/>
    <property type="match status" value="1"/>
</dbReference>
<keyword evidence="4 7" id="KW-0472">Membrane</keyword>
<gene>
    <name evidence="7" type="primary">mltG</name>
    <name evidence="8" type="ORF">EHSB41UT_03089</name>
</gene>
<dbReference type="HAMAP" id="MF_02065">
    <property type="entry name" value="MltG"/>
    <property type="match status" value="1"/>
</dbReference>
<dbReference type="OrthoDB" id="9814591at2"/>
<evidence type="ECO:0000313" key="9">
    <source>
        <dbReference type="Proteomes" id="UP000196573"/>
    </source>
</evidence>
<evidence type="ECO:0000256" key="1">
    <source>
        <dbReference type="ARBA" id="ARBA00022475"/>
    </source>
</evidence>
<dbReference type="CDD" id="cd08010">
    <property type="entry name" value="MltG_like"/>
    <property type="match status" value="1"/>
</dbReference>
<dbReference type="Pfam" id="PF02618">
    <property type="entry name" value="YceG"/>
    <property type="match status" value="1"/>
</dbReference>
<comment type="function">
    <text evidence="7">Functions as a peptidoglycan terminase that cleaves nascent peptidoglycan strands endolytically to terminate their elongation.</text>
</comment>
<comment type="catalytic activity">
    <reaction evidence="7">
        <text>a peptidoglycan chain = a peptidoglycan chain with N-acetyl-1,6-anhydromuramyl-[peptide] at the reducing end + a peptidoglycan chain with N-acetylglucosamine at the non-reducing end.</text>
        <dbReference type="EC" id="4.2.2.29"/>
    </reaction>
</comment>
<dbReference type="AlphaFoldDB" id="A0A1X7ALY8"/>
<evidence type="ECO:0000256" key="7">
    <source>
        <dbReference type="HAMAP-Rule" id="MF_02065"/>
    </source>
</evidence>
<keyword evidence="1 7" id="KW-1003">Cell membrane</keyword>
<comment type="similarity">
    <text evidence="7">Belongs to the transglycosylase MltG family.</text>
</comment>
<dbReference type="NCBIfam" id="TIGR00247">
    <property type="entry name" value="endolytic transglycosylase MltG"/>
    <property type="match status" value="1"/>
</dbReference>
<dbReference type="EMBL" id="FWPT01000007">
    <property type="protein sequence ID" value="SMA49155.1"/>
    <property type="molecule type" value="Genomic_DNA"/>
</dbReference>
<dbReference type="GO" id="GO:0005886">
    <property type="term" value="C:plasma membrane"/>
    <property type="evidence" value="ECO:0007669"/>
    <property type="project" value="UniProtKB-UniRule"/>
</dbReference>
<dbReference type="FunFam" id="3.30.160.60:FF:000242">
    <property type="entry name" value="Endolytic murein transglycosylase"/>
    <property type="match status" value="1"/>
</dbReference>
<dbReference type="RefSeq" id="WP_087111462.1">
    <property type="nucleotide sequence ID" value="NZ_CBCSCN010000007.1"/>
</dbReference>
<evidence type="ECO:0000313" key="8">
    <source>
        <dbReference type="EMBL" id="SMA49155.1"/>
    </source>
</evidence>
<accession>A0A1X7ALY8</accession>
<evidence type="ECO:0000256" key="6">
    <source>
        <dbReference type="ARBA" id="ARBA00023316"/>
    </source>
</evidence>
<name>A0A1X7ALY8_9GAMM</name>
<keyword evidence="2 7" id="KW-0812">Transmembrane</keyword>
<dbReference type="GO" id="GO:0071555">
    <property type="term" value="P:cell wall organization"/>
    <property type="evidence" value="ECO:0007669"/>
    <property type="project" value="UniProtKB-KW"/>
</dbReference>
<feature type="site" description="Important for catalytic activity" evidence="7">
    <location>
        <position position="219"/>
    </location>
</feature>
<dbReference type="GO" id="GO:0009252">
    <property type="term" value="P:peptidoglycan biosynthetic process"/>
    <property type="evidence" value="ECO:0007669"/>
    <property type="project" value="UniProtKB-UniRule"/>
</dbReference>
<protein>
    <recommendedName>
        <fullName evidence="7">Endolytic murein transglycosylase</fullName>
        <ecNumber evidence="7">4.2.2.29</ecNumber>
    </recommendedName>
    <alternativeName>
        <fullName evidence="7">Peptidoglycan lytic transglycosylase</fullName>
    </alternativeName>
    <alternativeName>
        <fullName evidence="7">Peptidoglycan polymerization terminase</fullName>
    </alternativeName>
</protein>
<dbReference type="PANTHER" id="PTHR30518:SF2">
    <property type="entry name" value="ENDOLYTIC MUREIN TRANSGLYCOSYLASE"/>
    <property type="match status" value="1"/>
</dbReference>
<evidence type="ECO:0000256" key="4">
    <source>
        <dbReference type="ARBA" id="ARBA00023136"/>
    </source>
</evidence>
<organism evidence="8 9">
    <name type="scientific">Parendozoicomonas haliclonae</name>
    <dbReference type="NCBI Taxonomy" id="1960125"/>
    <lineage>
        <taxon>Bacteria</taxon>
        <taxon>Pseudomonadati</taxon>
        <taxon>Pseudomonadota</taxon>
        <taxon>Gammaproteobacteria</taxon>
        <taxon>Oceanospirillales</taxon>
        <taxon>Endozoicomonadaceae</taxon>
        <taxon>Parendozoicomonas</taxon>
    </lineage>
</organism>
<keyword evidence="7" id="KW-0997">Cell inner membrane</keyword>